<keyword evidence="4" id="KW-0663">Pyridoxal phosphate</keyword>
<comment type="cofactor">
    <cofactor evidence="1">
        <name>pyridoxal 5'-phosphate</name>
        <dbReference type="ChEBI" id="CHEBI:597326"/>
    </cofactor>
</comment>
<evidence type="ECO:0000259" key="6">
    <source>
        <dbReference type="Pfam" id="PF00291"/>
    </source>
</evidence>
<dbReference type="OrthoDB" id="9805733at2"/>
<reference evidence="7 8" key="1">
    <citation type="submission" date="2014-02" db="EMBL/GenBank/DDBJ databases">
        <title>Draft genome of Erwinia mallotivora strain BT-MARDI, a papaya dieback pathogen.</title>
        <authorList>
            <person name="Redzuan R."/>
            <person name="Abu Bakar N."/>
            <person name="Badrun R."/>
            <person name="Mohd Raih M.F."/>
            <person name="Rozano L."/>
            <person name="Mat Amin N."/>
        </authorList>
    </citation>
    <scope>NUCLEOTIDE SEQUENCE [LARGE SCALE GENOMIC DNA]</scope>
    <source>
        <strain evidence="7 8">BT-MARDI</strain>
    </source>
</reference>
<evidence type="ECO:0000256" key="5">
    <source>
        <dbReference type="ARBA" id="ARBA00047931"/>
    </source>
</evidence>
<evidence type="ECO:0000313" key="7">
    <source>
        <dbReference type="EMBL" id="EXU76213.1"/>
    </source>
</evidence>
<dbReference type="SUPFAM" id="SSF53686">
    <property type="entry name" value="Tryptophan synthase beta subunit-like PLP-dependent enzymes"/>
    <property type="match status" value="1"/>
</dbReference>
<dbReference type="Pfam" id="PF00291">
    <property type="entry name" value="PALP"/>
    <property type="match status" value="1"/>
</dbReference>
<proteinExistence type="predicted"/>
<keyword evidence="8" id="KW-1185">Reference proteome</keyword>
<evidence type="ECO:0000313" key="8">
    <source>
        <dbReference type="Proteomes" id="UP000019918"/>
    </source>
</evidence>
<dbReference type="InterPro" id="IPR050214">
    <property type="entry name" value="Cys_Synth/Cystath_Beta-Synth"/>
</dbReference>
<dbReference type="CDD" id="cd01561">
    <property type="entry name" value="CBS_like"/>
    <property type="match status" value="1"/>
</dbReference>
<dbReference type="EMBL" id="JFHN01000034">
    <property type="protein sequence ID" value="EXU76213.1"/>
    <property type="molecule type" value="Genomic_DNA"/>
</dbReference>
<evidence type="ECO:0000256" key="3">
    <source>
        <dbReference type="ARBA" id="ARBA00012681"/>
    </source>
</evidence>
<dbReference type="STRING" id="69222.BG55_06260"/>
<dbReference type="PATRIC" id="fig|69222.5.peg.1291"/>
<organism evidence="7 8">
    <name type="scientific">Erwinia mallotivora</name>
    <dbReference type="NCBI Taxonomy" id="69222"/>
    <lineage>
        <taxon>Bacteria</taxon>
        <taxon>Pseudomonadati</taxon>
        <taxon>Pseudomonadota</taxon>
        <taxon>Gammaproteobacteria</taxon>
        <taxon>Enterobacterales</taxon>
        <taxon>Erwiniaceae</taxon>
        <taxon>Erwinia</taxon>
    </lineage>
</organism>
<dbReference type="Proteomes" id="UP000019918">
    <property type="component" value="Unassembled WGS sequence"/>
</dbReference>
<comment type="pathway">
    <text evidence="2">Amino-acid biosynthesis; L-cysteine biosynthesis; L-cysteine from L-serine: step 2/2.</text>
</comment>
<accession>A0A014NA28</accession>
<comment type="catalytic activity">
    <reaction evidence="5">
        <text>O-acetyl-L-serine + hydrogen sulfide = L-cysteine + acetate</text>
        <dbReference type="Rhea" id="RHEA:14829"/>
        <dbReference type="ChEBI" id="CHEBI:29919"/>
        <dbReference type="ChEBI" id="CHEBI:30089"/>
        <dbReference type="ChEBI" id="CHEBI:35235"/>
        <dbReference type="ChEBI" id="CHEBI:58340"/>
        <dbReference type="EC" id="2.5.1.47"/>
    </reaction>
</comment>
<dbReference type="PANTHER" id="PTHR10314">
    <property type="entry name" value="CYSTATHIONINE BETA-SYNTHASE"/>
    <property type="match status" value="1"/>
</dbReference>
<protein>
    <recommendedName>
        <fullName evidence="3">cysteine synthase</fullName>
        <ecNumber evidence="3">2.5.1.47</ecNumber>
    </recommendedName>
</protein>
<feature type="domain" description="Tryptophan synthase beta chain-like PALP" evidence="6">
    <location>
        <begin position="3"/>
        <end position="287"/>
    </location>
</feature>
<dbReference type="RefSeq" id="WP_052018715.1">
    <property type="nucleotide sequence ID" value="NZ_JFHN01000034.1"/>
</dbReference>
<gene>
    <name evidence="7" type="ORF">BG55_06260</name>
</gene>
<name>A0A014NA28_9GAMM</name>
<sequence>MITRLNYLSEKFRREIYGYLGFCNLTGSIKDKPALMMVEDLKKKSVQKGRWIIEGTAGNTGTGLAWYCKQAGYKFIAVVPDKVSPEKIEKLKGVCEKVFVCPTVSKEHPDFYLKKCADLANELDGIYIDQFNNLSNIRAHECYTAPDIHRYFGQQPDVIFCGIGTGGTLKGLSNYFSKLPGKTDFIVGDPQGSIYHKTINRTLLSTEHFAIEGIGSSYITPFFDNNIVKKAYAINDHDAYLACRDFYKNEGICCGGSSGVQLMALTEYCCDTTIKRAAGKIVLMLPDHGGNYIEKIYKEETCI</sequence>
<dbReference type="EC" id="2.5.1.47" evidence="3"/>
<dbReference type="InterPro" id="IPR036052">
    <property type="entry name" value="TrpB-like_PALP_sf"/>
</dbReference>
<evidence type="ECO:0000256" key="1">
    <source>
        <dbReference type="ARBA" id="ARBA00001933"/>
    </source>
</evidence>
<dbReference type="AlphaFoldDB" id="A0A014NA28"/>
<comment type="caution">
    <text evidence="7">The sequence shown here is derived from an EMBL/GenBank/DDBJ whole genome shotgun (WGS) entry which is preliminary data.</text>
</comment>
<evidence type="ECO:0000256" key="4">
    <source>
        <dbReference type="ARBA" id="ARBA00022898"/>
    </source>
</evidence>
<dbReference type="Gene3D" id="3.40.50.1100">
    <property type="match status" value="2"/>
</dbReference>
<dbReference type="GO" id="GO:0004124">
    <property type="term" value="F:cysteine synthase activity"/>
    <property type="evidence" value="ECO:0007669"/>
    <property type="project" value="UniProtKB-EC"/>
</dbReference>
<evidence type="ECO:0000256" key="2">
    <source>
        <dbReference type="ARBA" id="ARBA00004962"/>
    </source>
</evidence>
<dbReference type="InterPro" id="IPR001926">
    <property type="entry name" value="TrpB-like_PALP"/>
</dbReference>